<feature type="transmembrane region" description="Helical" evidence="6">
    <location>
        <begin position="51"/>
        <end position="71"/>
    </location>
</feature>
<feature type="transmembrane region" description="Helical" evidence="6">
    <location>
        <begin position="219"/>
        <end position="242"/>
    </location>
</feature>
<evidence type="ECO:0000256" key="1">
    <source>
        <dbReference type="ARBA" id="ARBA00004651"/>
    </source>
</evidence>
<dbReference type="PANTHER" id="PTHR43124">
    <property type="entry name" value="PURINE EFFLUX PUMP PBUE"/>
    <property type="match status" value="1"/>
</dbReference>
<comment type="subcellular location">
    <subcellularLocation>
        <location evidence="1">Cell membrane</location>
        <topology evidence="1">Multi-pass membrane protein</topology>
    </subcellularLocation>
</comment>
<dbReference type="Gene3D" id="1.20.1250.20">
    <property type="entry name" value="MFS general substrate transporter like domains"/>
    <property type="match status" value="1"/>
</dbReference>
<feature type="transmembrane region" description="Helical" evidence="6">
    <location>
        <begin position="170"/>
        <end position="189"/>
    </location>
</feature>
<dbReference type="PANTHER" id="PTHR43124:SF3">
    <property type="entry name" value="CHLORAMPHENICOL EFFLUX PUMP RV0191"/>
    <property type="match status" value="1"/>
</dbReference>
<keyword evidence="4 6" id="KW-1133">Transmembrane helix</keyword>
<organism evidence="8 9">
    <name type="scientific">Salinigranum rubrum</name>
    <dbReference type="NCBI Taxonomy" id="755307"/>
    <lineage>
        <taxon>Archaea</taxon>
        <taxon>Methanobacteriati</taxon>
        <taxon>Methanobacteriota</taxon>
        <taxon>Stenosarchaea group</taxon>
        <taxon>Halobacteria</taxon>
        <taxon>Halobacteriales</taxon>
        <taxon>Haloferacaceae</taxon>
        <taxon>Salinigranum</taxon>
    </lineage>
</organism>
<keyword evidence="9" id="KW-1185">Reference proteome</keyword>
<reference evidence="8 9" key="1">
    <citation type="submission" date="2018-01" db="EMBL/GenBank/DDBJ databases">
        <title>Complete genome sequence of Salinigranum rubrum GX10T, an extremely halophilic archaeon isolated from a marine solar saltern.</title>
        <authorList>
            <person name="Han S."/>
        </authorList>
    </citation>
    <scope>NUCLEOTIDE SEQUENCE [LARGE SCALE GENOMIC DNA]</scope>
    <source>
        <strain evidence="8 9">GX10</strain>
    </source>
</reference>
<dbReference type="InterPro" id="IPR050189">
    <property type="entry name" value="MFS_Efflux_Transporters"/>
</dbReference>
<dbReference type="PROSITE" id="PS50850">
    <property type="entry name" value="MFS"/>
    <property type="match status" value="1"/>
</dbReference>
<dbReference type="Pfam" id="PF07690">
    <property type="entry name" value="MFS_1"/>
    <property type="match status" value="1"/>
</dbReference>
<evidence type="ECO:0000313" key="9">
    <source>
        <dbReference type="Proteomes" id="UP000236584"/>
    </source>
</evidence>
<dbReference type="OrthoDB" id="117970at2157"/>
<dbReference type="GO" id="GO:0005886">
    <property type="term" value="C:plasma membrane"/>
    <property type="evidence" value="ECO:0007669"/>
    <property type="project" value="UniProtKB-SubCell"/>
</dbReference>
<protein>
    <submittedName>
        <fullName evidence="8">MFS transporter</fullName>
    </submittedName>
</protein>
<evidence type="ECO:0000256" key="3">
    <source>
        <dbReference type="ARBA" id="ARBA00022692"/>
    </source>
</evidence>
<dbReference type="Proteomes" id="UP000236584">
    <property type="component" value="Chromosome"/>
</dbReference>
<evidence type="ECO:0000313" key="8">
    <source>
        <dbReference type="EMBL" id="AUV82162.1"/>
    </source>
</evidence>
<dbReference type="PROSITE" id="PS00216">
    <property type="entry name" value="SUGAR_TRANSPORT_1"/>
    <property type="match status" value="1"/>
</dbReference>
<keyword evidence="2" id="KW-1003">Cell membrane</keyword>
<feature type="transmembrane region" description="Helical" evidence="6">
    <location>
        <begin position="141"/>
        <end position="164"/>
    </location>
</feature>
<dbReference type="InterPro" id="IPR005829">
    <property type="entry name" value="Sugar_transporter_CS"/>
</dbReference>
<feature type="transmembrane region" description="Helical" evidence="6">
    <location>
        <begin position="248"/>
        <end position="271"/>
    </location>
</feature>
<evidence type="ECO:0000256" key="2">
    <source>
        <dbReference type="ARBA" id="ARBA00022475"/>
    </source>
</evidence>
<evidence type="ECO:0000256" key="6">
    <source>
        <dbReference type="SAM" id="Phobius"/>
    </source>
</evidence>
<feature type="domain" description="Major facilitator superfamily (MFS) profile" evidence="7">
    <location>
        <begin position="17"/>
        <end position="394"/>
    </location>
</feature>
<sequence length="405" mass="40666">MSESPSRVDRVPWDSPTVRVVLLATFLAPLGVPLVSPALPTIRDAFGVNDAAASLLVSAYFVTGIVLSPFVGALADRIGRRRVLAGSLLVFGLAGGATVLAPSFGTVLALRVAQGTAAAGIFVSTVALVGDTFEGVQRNAVLGVTFAALSTGAAVFPVVGGYLVGFGWSAPFGAYLVALPVAGVAWYLVREPDYERRSMPGVAYLRTAGRAVTARGTRAFYGATFAAEFLLFGVVFTAAPFLLTSEGLTPLVIGVVLLVAEGAAIVASAANGRLARRVSNRTLVAYGFACLAVGFAGLFAASSLLAFVAAMLAVGAGTGIVLPSVDAGVTEAVSDAVRAGAVSLRNSTTFLGRAAGPVAFAGVATVAGYRPLLLAAAVVAGAVGVALVTTGQAVGSPPTEAFEAD</sequence>
<dbReference type="PRINTS" id="PR01035">
    <property type="entry name" value="TCRTETA"/>
</dbReference>
<dbReference type="GeneID" id="35592684"/>
<dbReference type="RefSeq" id="WP_103425851.1">
    <property type="nucleotide sequence ID" value="NZ_CP026309.1"/>
</dbReference>
<gene>
    <name evidence="8" type="ORF">C2R22_11295</name>
</gene>
<feature type="transmembrane region" description="Helical" evidence="6">
    <location>
        <begin position="372"/>
        <end position="390"/>
    </location>
</feature>
<keyword evidence="3 6" id="KW-0812">Transmembrane</keyword>
<dbReference type="InterPro" id="IPR036259">
    <property type="entry name" value="MFS_trans_sf"/>
</dbReference>
<dbReference type="AlphaFoldDB" id="A0A2I8VJQ6"/>
<dbReference type="SUPFAM" id="SSF103473">
    <property type="entry name" value="MFS general substrate transporter"/>
    <property type="match status" value="1"/>
</dbReference>
<dbReference type="KEGG" id="srub:C2R22_11295"/>
<accession>A0A2I8VJQ6</accession>
<dbReference type="InterPro" id="IPR020846">
    <property type="entry name" value="MFS_dom"/>
</dbReference>
<dbReference type="InterPro" id="IPR011701">
    <property type="entry name" value="MFS"/>
</dbReference>
<dbReference type="EMBL" id="CP026309">
    <property type="protein sequence ID" value="AUV82162.1"/>
    <property type="molecule type" value="Genomic_DNA"/>
</dbReference>
<keyword evidence="5 6" id="KW-0472">Membrane</keyword>
<proteinExistence type="predicted"/>
<feature type="transmembrane region" description="Helical" evidence="6">
    <location>
        <begin position="20"/>
        <end position="39"/>
    </location>
</feature>
<feature type="transmembrane region" description="Helical" evidence="6">
    <location>
        <begin position="283"/>
        <end position="314"/>
    </location>
</feature>
<evidence type="ECO:0000256" key="5">
    <source>
        <dbReference type="ARBA" id="ARBA00023136"/>
    </source>
</evidence>
<feature type="transmembrane region" description="Helical" evidence="6">
    <location>
        <begin position="83"/>
        <end position="102"/>
    </location>
</feature>
<dbReference type="InterPro" id="IPR001958">
    <property type="entry name" value="Tet-R_TetA/multi-R_MdtG-like"/>
</dbReference>
<name>A0A2I8VJQ6_9EURY</name>
<evidence type="ECO:0000256" key="4">
    <source>
        <dbReference type="ARBA" id="ARBA00022989"/>
    </source>
</evidence>
<dbReference type="GO" id="GO:0022857">
    <property type="term" value="F:transmembrane transporter activity"/>
    <property type="evidence" value="ECO:0007669"/>
    <property type="project" value="InterPro"/>
</dbReference>
<evidence type="ECO:0000259" key="7">
    <source>
        <dbReference type="PROSITE" id="PS50850"/>
    </source>
</evidence>
<feature type="transmembrane region" description="Helical" evidence="6">
    <location>
        <begin position="108"/>
        <end position="129"/>
    </location>
</feature>